<evidence type="ECO:0000313" key="3">
    <source>
        <dbReference type="Proteomes" id="UP001161247"/>
    </source>
</evidence>
<protein>
    <submittedName>
        <fullName evidence="2">OLC1v1037344C1</fullName>
    </submittedName>
</protein>
<dbReference type="PANTHER" id="PTHR31694:SF26">
    <property type="entry name" value="OS05G0151100 PROTEIN"/>
    <property type="match status" value="1"/>
</dbReference>
<dbReference type="Proteomes" id="UP001161247">
    <property type="component" value="Chromosome 3"/>
</dbReference>
<name>A0AAV1CXK1_OLDCO</name>
<proteinExistence type="predicted"/>
<dbReference type="AlphaFoldDB" id="A0AAV1CXK1"/>
<dbReference type="EMBL" id="OX459120">
    <property type="protein sequence ID" value="CAI9100364.1"/>
    <property type="molecule type" value="Genomic_DNA"/>
</dbReference>
<sequence>MAIHFQTHMILFMIFLMSCKLCIGTTYQPSELCPPMYPVGVPLTKMDIDLLQFAENLEYLEAEYFLYGAFGAGLEEFAPQLNNGGPPPIGARKANLDFLTQRIIEEFAFQEVGHLRALNYTVGLIPKPLLDISPETFATIMNEAFEYELDPPFDPYANSINYMLASYIIPYEGLVGYVGANQFLQGYKAKRLLAGLLGVEAGQDAVIRTYLYERAEELVYPYNHTVAEFTIRISELRNVLARCGIKDEGLFVPRELGAEMRITSNVLSANNESISYARTPEEILRTVYNSGNESIPGGFYPEGANGRIARQYLDY</sequence>
<gene>
    <name evidence="2" type="ORF">OLC1_LOCUS10216</name>
</gene>
<keyword evidence="3" id="KW-1185">Reference proteome</keyword>
<evidence type="ECO:0000256" key="1">
    <source>
        <dbReference type="SAM" id="SignalP"/>
    </source>
</evidence>
<evidence type="ECO:0000313" key="2">
    <source>
        <dbReference type="EMBL" id="CAI9100364.1"/>
    </source>
</evidence>
<reference evidence="2" key="1">
    <citation type="submission" date="2023-03" db="EMBL/GenBank/DDBJ databases">
        <authorList>
            <person name="Julca I."/>
        </authorList>
    </citation>
    <scope>NUCLEOTIDE SEQUENCE</scope>
</reference>
<dbReference type="Pfam" id="PF13668">
    <property type="entry name" value="Ferritin_2"/>
    <property type="match status" value="1"/>
</dbReference>
<dbReference type="PANTHER" id="PTHR31694">
    <property type="entry name" value="DESICCATION-LIKE PROTEIN"/>
    <property type="match status" value="1"/>
</dbReference>
<accession>A0AAV1CXK1</accession>
<feature type="chain" id="PRO_5043617532" evidence="1">
    <location>
        <begin position="25"/>
        <end position="315"/>
    </location>
</feature>
<keyword evidence="1" id="KW-0732">Signal</keyword>
<feature type="signal peptide" evidence="1">
    <location>
        <begin position="1"/>
        <end position="24"/>
    </location>
</feature>
<dbReference type="InterPro" id="IPR052965">
    <property type="entry name" value="Pigment-catalase-like"/>
</dbReference>
<organism evidence="2 3">
    <name type="scientific">Oldenlandia corymbosa var. corymbosa</name>
    <dbReference type="NCBI Taxonomy" id="529605"/>
    <lineage>
        <taxon>Eukaryota</taxon>
        <taxon>Viridiplantae</taxon>
        <taxon>Streptophyta</taxon>
        <taxon>Embryophyta</taxon>
        <taxon>Tracheophyta</taxon>
        <taxon>Spermatophyta</taxon>
        <taxon>Magnoliopsida</taxon>
        <taxon>eudicotyledons</taxon>
        <taxon>Gunneridae</taxon>
        <taxon>Pentapetalae</taxon>
        <taxon>asterids</taxon>
        <taxon>lamiids</taxon>
        <taxon>Gentianales</taxon>
        <taxon>Rubiaceae</taxon>
        <taxon>Rubioideae</taxon>
        <taxon>Spermacoceae</taxon>
        <taxon>Hedyotis-Oldenlandia complex</taxon>
        <taxon>Oldenlandia</taxon>
    </lineage>
</organism>